<dbReference type="EMBL" id="WOSW01000002">
    <property type="protein sequence ID" value="NHO31417.1"/>
    <property type="molecule type" value="Genomic_DNA"/>
</dbReference>
<name>A0ABX0K4Y2_9PROT</name>
<keyword evidence="1" id="KW-0812">Transmembrane</keyword>
<keyword evidence="1" id="KW-0472">Membrane</keyword>
<dbReference type="InterPro" id="IPR021762">
    <property type="entry name" value="DUF3325"/>
</dbReference>
<evidence type="ECO:0000313" key="2">
    <source>
        <dbReference type="EMBL" id="NHO31417.1"/>
    </source>
</evidence>
<protein>
    <submittedName>
        <fullName evidence="2">DUF3325 family protein</fullName>
    </submittedName>
</protein>
<dbReference type="RefSeq" id="WP_173576017.1">
    <property type="nucleotide sequence ID" value="NZ_WOSW01000002.1"/>
</dbReference>
<reference evidence="2 3" key="1">
    <citation type="journal article" date="2020" name="Int. J. Syst. Evol. Microbiol.">
        <title>Novel acetic acid bacteria from cider fermentations: Acetobacter conturbans sp. nov. and Acetobacter fallax sp. nov.</title>
        <authorList>
            <person name="Sombolestani A.S."/>
            <person name="Cleenwerck I."/>
            <person name="Cnockaert M."/>
            <person name="Borremans W."/>
            <person name="Wieme A.D."/>
            <person name="De Vuyst L."/>
            <person name="Vandamme P."/>
        </authorList>
    </citation>
    <scope>NUCLEOTIDE SEQUENCE [LARGE SCALE GENOMIC DNA]</scope>
    <source>
        <strain evidence="2 3">LMG 1637</strain>
    </source>
</reference>
<feature type="transmembrane region" description="Helical" evidence="1">
    <location>
        <begin position="62"/>
        <end position="86"/>
    </location>
</feature>
<comment type="caution">
    <text evidence="2">The sequence shown here is derived from an EMBL/GenBank/DDBJ whole genome shotgun (WGS) entry which is preliminary data.</text>
</comment>
<keyword evidence="3" id="KW-1185">Reference proteome</keyword>
<dbReference type="Pfam" id="PF11804">
    <property type="entry name" value="DUF3325"/>
    <property type="match status" value="1"/>
</dbReference>
<organism evidence="2 3">
    <name type="scientific">Acetobacter fallax</name>
    <dbReference type="NCBI Taxonomy" id="1737473"/>
    <lineage>
        <taxon>Bacteria</taxon>
        <taxon>Pseudomonadati</taxon>
        <taxon>Pseudomonadota</taxon>
        <taxon>Alphaproteobacteria</taxon>
        <taxon>Acetobacterales</taxon>
        <taxon>Acetobacteraceae</taxon>
        <taxon>Acetobacter</taxon>
    </lineage>
</organism>
<evidence type="ECO:0000256" key="1">
    <source>
        <dbReference type="SAM" id="Phobius"/>
    </source>
</evidence>
<accession>A0ABX0K4Y2</accession>
<evidence type="ECO:0000313" key="3">
    <source>
        <dbReference type="Proteomes" id="UP000615326"/>
    </source>
</evidence>
<gene>
    <name evidence="2" type="ORF">GOB84_02380</name>
</gene>
<proteinExistence type="predicted"/>
<sequence>MMILALAGFLAVLLLASASERENATFHSPPLLPRQRHRRRILALAVLATHCALTLHESQNPAFALITWIGQFSVNALLVALLCTAIRQKPARLR</sequence>
<dbReference type="Proteomes" id="UP000615326">
    <property type="component" value="Unassembled WGS sequence"/>
</dbReference>
<keyword evidence="1" id="KW-1133">Transmembrane helix</keyword>